<evidence type="ECO:0000256" key="2">
    <source>
        <dbReference type="ARBA" id="ARBA00023125"/>
    </source>
</evidence>
<dbReference type="CDD" id="cd06986">
    <property type="entry name" value="cupin_MmsR-like_N"/>
    <property type="match status" value="1"/>
</dbReference>
<evidence type="ECO:0000313" key="7">
    <source>
        <dbReference type="Proteomes" id="UP001597541"/>
    </source>
</evidence>
<organism evidence="6 7">
    <name type="scientific">Paenibacillus gansuensis</name>
    <dbReference type="NCBI Taxonomy" id="306542"/>
    <lineage>
        <taxon>Bacteria</taxon>
        <taxon>Bacillati</taxon>
        <taxon>Bacillota</taxon>
        <taxon>Bacilli</taxon>
        <taxon>Bacillales</taxon>
        <taxon>Paenibacillaceae</taxon>
        <taxon>Paenibacillus</taxon>
    </lineage>
</organism>
<keyword evidence="4" id="KW-0804">Transcription</keyword>
<dbReference type="Gene3D" id="2.60.120.280">
    <property type="entry name" value="Regulatory protein AraC"/>
    <property type="match status" value="1"/>
</dbReference>
<dbReference type="SUPFAM" id="SSF46689">
    <property type="entry name" value="Homeodomain-like"/>
    <property type="match status" value="2"/>
</dbReference>
<dbReference type="Pfam" id="PF12833">
    <property type="entry name" value="HTH_18"/>
    <property type="match status" value="1"/>
</dbReference>
<dbReference type="SMART" id="SM00342">
    <property type="entry name" value="HTH_ARAC"/>
    <property type="match status" value="1"/>
</dbReference>
<keyword evidence="2" id="KW-0238">DNA-binding</keyword>
<dbReference type="PROSITE" id="PS01124">
    <property type="entry name" value="HTH_ARAC_FAMILY_2"/>
    <property type="match status" value="1"/>
</dbReference>
<dbReference type="PANTHER" id="PTHR46796">
    <property type="entry name" value="HTH-TYPE TRANSCRIPTIONAL ACTIVATOR RHAS-RELATED"/>
    <property type="match status" value="1"/>
</dbReference>
<dbReference type="InterPro" id="IPR018062">
    <property type="entry name" value="HTH_AraC-typ_CS"/>
</dbReference>
<feature type="domain" description="HTH araC/xylS-type" evidence="5">
    <location>
        <begin position="187"/>
        <end position="285"/>
    </location>
</feature>
<keyword evidence="3" id="KW-0010">Activator</keyword>
<dbReference type="RefSeq" id="WP_377599806.1">
    <property type="nucleotide sequence ID" value="NZ_JBHUME010000002.1"/>
</dbReference>
<dbReference type="PANTHER" id="PTHR46796:SF12">
    <property type="entry name" value="HTH-TYPE DNA-BINDING TRANSCRIPTIONAL ACTIVATOR EUTR"/>
    <property type="match status" value="1"/>
</dbReference>
<dbReference type="InterPro" id="IPR009057">
    <property type="entry name" value="Homeodomain-like_sf"/>
</dbReference>
<dbReference type="Gene3D" id="1.10.10.60">
    <property type="entry name" value="Homeodomain-like"/>
    <property type="match status" value="2"/>
</dbReference>
<evidence type="ECO:0000256" key="3">
    <source>
        <dbReference type="ARBA" id="ARBA00023159"/>
    </source>
</evidence>
<dbReference type="InterPro" id="IPR003313">
    <property type="entry name" value="AraC-bd"/>
</dbReference>
<evidence type="ECO:0000256" key="1">
    <source>
        <dbReference type="ARBA" id="ARBA00023015"/>
    </source>
</evidence>
<dbReference type="Pfam" id="PF02311">
    <property type="entry name" value="AraC_binding"/>
    <property type="match status" value="1"/>
</dbReference>
<dbReference type="Proteomes" id="UP001597541">
    <property type="component" value="Unassembled WGS sequence"/>
</dbReference>
<gene>
    <name evidence="6" type="ORF">ACFSUF_02600</name>
</gene>
<dbReference type="InterPro" id="IPR037923">
    <property type="entry name" value="HTH-like"/>
</dbReference>
<dbReference type="EMBL" id="JBHUME010000002">
    <property type="protein sequence ID" value="MFD2611308.1"/>
    <property type="molecule type" value="Genomic_DNA"/>
</dbReference>
<accession>A0ABW5P9Z0</accession>
<evidence type="ECO:0000256" key="4">
    <source>
        <dbReference type="ARBA" id="ARBA00023163"/>
    </source>
</evidence>
<dbReference type="PROSITE" id="PS00041">
    <property type="entry name" value="HTH_ARAC_FAMILY_1"/>
    <property type="match status" value="1"/>
</dbReference>
<dbReference type="InterPro" id="IPR018060">
    <property type="entry name" value="HTH_AraC"/>
</dbReference>
<keyword evidence="7" id="KW-1185">Reference proteome</keyword>
<reference evidence="7" key="1">
    <citation type="journal article" date="2019" name="Int. J. Syst. Evol. Microbiol.">
        <title>The Global Catalogue of Microorganisms (GCM) 10K type strain sequencing project: providing services to taxonomists for standard genome sequencing and annotation.</title>
        <authorList>
            <consortium name="The Broad Institute Genomics Platform"/>
            <consortium name="The Broad Institute Genome Sequencing Center for Infectious Disease"/>
            <person name="Wu L."/>
            <person name="Ma J."/>
        </authorList>
    </citation>
    <scope>NUCLEOTIDE SEQUENCE [LARGE SCALE GENOMIC DNA]</scope>
    <source>
        <strain evidence="7">KCTC 3950</strain>
    </source>
</reference>
<name>A0ABW5P9Z0_9BACL</name>
<dbReference type="SUPFAM" id="SSF51215">
    <property type="entry name" value="Regulatory protein AraC"/>
    <property type="match status" value="1"/>
</dbReference>
<proteinExistence type="predicted"/>
<sequence length="286" mass="32564">MFTPGLNRIEAFNYGIGTGALELTHCGYEKCEPHFVCHTHVRSCFLIHCVINGTGCFTQDGCTRIVGPGELFAIFPGHLVAYEVLNADQPWEFCWFGFSGNEADSLLAAAGLTAYDPVVKLRAERQEQLAAAIKQCVEDMRGHKQVSNTLIRSHLYKLMYLLEAEENIAKPPVPPYHSNERSETYFRKAAAFIEHHYKQPITVHDIYTHLSIDRSYAWRIFQQHAGKSPQQYLMQYRIDRAAELLMHTKLSLSETAQSVGISDLYYFSRLFKKMKGIAPSRYASMN</sequence>
<keyword evidence="1" id="KW-0805">Transcription regulation</keyword>
<evidence type="ECO:0000259" key="5">
    <source>
        <dbReference type="PROSITE" id="PS01124"/>
    </source>
</evidence>
<evidence type="ECO:0000313" key="6">
    <source>
        <dbReference type="EMBL" id="MFD2611308.1"/>
    </source>
</evidence>
<comment type="caution">
    <text evidence="6">The sequence shown here is derived from an EMBL/GenBank/DDBJ whole genome shotgun (WGS) entry which is preliminary data.</text>
</comment>
<protein>
    <submittedName>
        <fullName evidence="6">AraC family transcriptional regulator</fullName>
    </submittedName>
</protein>
<dbReference type="InterPro" id="IPR050204">
    <property type="entry name" value="AraC_XylS_family_regulators"/>
</dbReference>